<dbReference type="EMBL" id="JAPFFF010000017">
    <property type="protein sequence ID" value="KAK8863855.1"/>
    <property type="molecule type" value="Genomic_DNA"/>
</dbReference>
<dbReference type="SUPFAM" id="SSF69572">
    <property type="entry name" value="Activating enzymes of the ubiquitin-like proteins"/>
    <property type="match status" value="1"/>
</dbReference>
<comment type="caution">
    <text evidence="2">The sequence shown here is derived from an EMBL/GenBank/DDBJ whole genome shotgun (WGS) entry which is preliminary data.</text>
</comment>
<protein>
    <recommendedName>
        <fullName evidence="1">THIF-type NAD/FAD binding fold domain-containing protein</fullName>
    </recommendedName>
</protein>
<name>A0ABR2ILB6_9EUKA</name>
<feature type="domain" description="THIF-type NAD/FAD binding fold" evidence="1">
    <location>
        <begin position="12"/>
        <end position="110"/>
    </location>
</feature>
<evidence type="ECO:0000259" key="1">
    <source>
        <dbReference type="Pfam" id="PF00899"/>
    </source>
</evidence>
<accession>A0ABR2ILB6</accession>
<gene>
    <name evidence="2" type="ORF">M9Y10_011546</name>
</gene>
<dbReference type="Proteomes" id="UP001470230">
    <property type="component" value="Unassembled WGS sequence"/>
</dbReference>
<dbReference type="InterPro" id="IPR045886">
    <property type="entry name" value="ThiF/MoeB/HesA"/>
</dbReference>
<proteinExistence type="predicted"/>
<dbReference type="InterPro" id="IPR035985">
    <property type="entry name" value="Ubiquitin-activating_enz"/>
</dbReference>
<evidence type="ECO:0000313" key="2">
    <source>
        <dbReference type="EMBL" id="KAK8863855.1"/>
    </source>
</evidence>
<dbReference type="PANTHER" id="PTHR10953">
    <property type="entry name" value="UBIQUITIN-ACTIVATING ENZYME E1"/>
    <property type="match status" value="1"/>
</dbReference>
<organism evidence="2 3">
    <name type="scientific">Tritrichomonas musculus</name>
    <dbReference type="NCBI Taxonomy" id="1915356"/>
    <lineage>
        <taxon>Eukaryota</taxon>
        <taxon>Metamonada</taxon>
        <taxon>Parabasalia</taxon>
        <taxon>Tritrichomonadida</taxon>
        <taxon>Tritrichomonadidae</taxon>
        <taxon>Tritrichomonas</taxon>
    </lineage>
</organism>
<dbReference type="InterPro" id="IPR000594">
    <property type="entry name" value="ThiF_NAD_FAD-bd"/>
</dbReference>
<reference evidence="2 3" key="1">
    <citation type="submission" date="2024-04" db="EMBL/GenBank/DDBJ databases">
        <title>Tritrichomonas musculus Genome.</title>
        <authorList>
            <person name="Alves-Ferreira E."/>
            <person name="Grigg M."/>
            <person name="Lorenzi H."/>
            <person name="Galac M."/>
        </authorList>
    </citation>
    <scope>NUCLEOTIDE SEQUENCE [LARGE SCALE GENOMIC DNA]</scope>
    <source>
        <strain evidence="2 3">EAF2021</strain>
    </source>
</reference>
<sequence>MSEGKSIDESLYSRQIYVLGVDAMKKLATSSVLVSGLGGLGVEIAKNIILAGVSNVTIHDTRNCQQNDLASNFYLKEADIGNNRAYSCLKSLSSLNEYVSVTAKTDELTNKFLINYKCVVITDYHKESEIKRISN</sequence>
<evidence type="ECO:0000313" key="3">
    <source>
        <dbReference type="Proteomes" id="UP001470230"/>
    </source>
</evidence>
<dbReference type="PANTHER" id="PTHR10953:SF162">
    <property type="entry name" value="SUMO-ACTIVATING ENZYME SUBUNIT 1"/>
    <property type="match status" value="1"/>
</dbReference>
<keyword evidence="3" id="KW-1185">Reference proteome</keyword>
<dbReference type="Gene3D" id="3.40.50.720">
    <property type="entry name" value="NAD(P)-binding Rossmann-like Domain"/>
    <property type="match status" value="1"/>
</dbReference>
<dbReference type="Pfam" id="PF00899">
    <property type="entry name" value="ThiF"/>
    <property type="match status" value="1"/>
</dbReference>